<accession>A0A430ACH3</accession>
<evidence type="ECO:0000256" key="1">
    <source>
        <dbReference type="ARBA" id="ARBA00010923"/>
    </source>
</evidence>
<name>A0A430ACH3_9ENTE</name>
<dbReference type="RefSeq" id="WP_126830645.1">
    <property type="nucleotide sequence ID" value="NZ_CBCRYB010000012.1"/>
</dbReference>
<dbReference type="PANTHER" id="PTHR30408:SF12">
    <property type="entry name" value="TYPE I RESTRICTION ENZYME MJAVIII SPECIFICITY SUBUNIT"/>
    <property type="match status" value="1"/>
</dbReference>
<gene>
    <name evidence="6" type="ORF">CBF31_02490</name>
</gene>
<feature type="coiled-coil region" evidence="4">
    <location>
        <begin position="362"/>
        <end position="389"/>
    </location>
</feature>
<dbReference type="Gene3D" id="3.90.220.20">
    <property type="entry name" value="DNA methylase specificity domains"/>
    <property type="match status" value="2"/>
</dbReference>
<dbReference type="InterPro" id="IPR044946">
    <property type="entry name" value="Restrct_endonuc_typeI_TRD_sf"/>
</dbReference>
<dbReference type="Pfam" id="PF01420">
    <property type="entry name" value="Methylase_S"/>
    <property type="match status" value="2"/>
</dbReference>
<keyword evidence="2" id="KW-0680">Restriction system</keyword>
<dbReference type="SUPFAM" id="SSF116734">
    <property type="entry name" value="DNA methylase specificity domain"/>
    <property type="match status" value="2"/>
</dbReference>
<dbReference type="CDD" id="cd17274">
    <property type="entry name" value="RMtype1_S_Eco540ANI-TRD1-CR1_like"/>
    <property type="match status" value="1"/>
</dbReference>
<dbReference type="PANTHER" id="PTHR30408">
    <property type="entry name" value="TYPE-1 RESTRICTION ENZYME ECOKI SPECIFICITY PROTEIN"/>
    <property type="match status" value="1"/>
</dbReference>
<keyword evidence="7" id="KW-1185">Reference proteome</keyword>
<protein>
    <recommendedName>
        <fullName evidence="5">Type I restriction modification DNA specificity domain-containing protein</fullName>
    </recommendedName>
</protein>
<evidence type="ECO:0000313" key="7">
    <source>
        <dbReference type="Proteomes" id="UP000287101"/>
    </source>
</evidence>
<evidence type="ECO:0000256" key="2">
    <source>
        <dbReference type="ARBA" id="ARBA00022747"/>
    </source>
</evidence>
<proteinExistence type="inferred from homology"/>
<dbReference type="InterPro" id="IPR000055">
    <property type="entry name" value="Restrct_endonuc_typeI_TRD"/>
</dbReference>
<dbReference type="CDD" id="cd17259">
    <property type="entry name" value="RMtype1_S_StySKI-TRD2-CR2_like"/>
    <property type="match status" value="1"/>
</dbReference>
<feature type="domain" description="Type I restriction modification DNA specificity" evidence="5">
    <location>
        <begin position="16"/>
        <end position="192"/>
    </location>
</feature>
<dbReference type="EMBL" id="NGJY01000001">
    <property type="protein sequence ID" value="RSU04909.1"/>
    <property type="molecule type" value="Genomic_DNA"/>
</dbReference>
<dbReference type="GO" id="GO:0009307">
    <property type="term" value="P:DNA restriction-modification system"/>
    <property type="evidence" value="ECO:0007669"/>
    <property type="project" value="UniProtKB-KW"/>
</dbReference>
<keyword evidence="3" id="KW-0238">DNA-binding</keyword>
<evidence type="ECO:0000313" key="6">
    <source>
        <dbReference type="EMBL" id="RSU04909.1"/>
    </source>
</evidence>
<comment type="caution">
    <text evidence="6">The sequence shown here is derived from an EMBL/GenBank/DDBJ whole genome shotgun (WGS) entry which is preliminary data.</text>
</comment>
<evidence type="ECO:0000256" key="4">
    <source>
        <dbReference type="SAM" id="Coils"/>
    </source>
</evidence>
<sequence>MTSNIPEIRFEGYDGEWEEKKLKELITLFGGYAFKSSDAVKKGIRWLKIANVGIEEITWHSNTCLPVQFWDKYSSYQLKPNDYVMALTRPILGGKLKLAKVCDEALLNQRVAKIIFKTNSEYGFQLLRKKEVVEKIANELAGTDPPNIGIKDLDVIKVNTSENKSEQQAIGFFFKELDERITLQKTSLASLKETKQGFLQKMFPKKGETVPEVRVDGFDGEWEEIKLGSVLSYEQPTKYIVSSTEYDEISNTPVLTAGKSFILGYTNELEGIKKVESKEPVIIFDDFTTSSHLVDFSFKVKSSALKILEPLDRNNNVYVLFNILKNLNYMPQGHERHWISKFSEFLVMLPTIEEQRAIGSFFKELDDLIALEERELELLQETKKAFLQKMFV</sequence>
<dbReference type="OrthoDB" id="9795776at2"/>
<dbReference type="AlphaFoldDB" id="A0A430ACH3"/>
<evidence type="ECO:0000256" key="3">
    <source>
        <dbReference type="ARBA" id="ARBA00023125"/>
    </source>
</evidence>
<dbReference type="InterPro" id="IPR052021">
    <property type="entry name" value="Type-I_RS_S_subunit"/>
</dbReference>
<comment type="similarity">
    <text evidence="1">Belongs to the type-I restriction system S methylase family.</text>
</comment>
<reference evidence="6 7" key="1">
    <citation type="submission" date="2017-05" db="EMBL/GenBank/DDBJ databases">
        <title>Vagococcus spp. assemblies.</title>
        <authorList>
            <person name="Gulvik C.A."/>
        </authorList>
    </citation>
    <scope>NUCLEOTIDE SEQUENCE [LARGE SCALE GENOMIC DNA]</scope>
    <source>
        <strain evidence="6 7">CCUG 41755</strain>
    </source>
</reference>
<keyword evidence="4" id="KW-0175">Coiled coil</keyword>
<evidence type="ECO:0000259" key="5">
    <source>
        <dbReference type="Pfam" id="PF01420"/>
    </source>
</evidence>
<dbReference type="Proteomes" id="UP000287101">
    <property type="component" value="Unassembled WGS sequence"/>
</dbReference>
<organism evidence="6 7">
    <name type="scientific">Vagococcus fessus</name>
    <dbReference type="NCBI Taxonomy" id="120370"/>
    <lineage>
        <taxon>Bacteria</taxon>
        <taxon>Bacillati</taxon>
        <taxon>Bacillota</taxon>
        <taxon>Bacilli</taxon>
        <taxon>Lactobacillales</taxon>
        <taxon>Enterococcaceae</taxon>
        <taxon>Vagococcus</taxon>
    </lineage>
</organism>
<dbReference type="Gene3D" id="1.10.287.1120">
    <property type="entry name" value="Bipartite methylase S protein"/>
    <property type="match status" value="1"/>
</dbReference>
<feature type="domain" description="Type I restriction modification DNA specificity" evidence="5">
    <location>
        <begin position="221"/>
        <end position="379"/>
    </location>
</feature>
<dbReference type="GO" id="GO:0003677">
    <property type="term" value="F:DNA binding"/>
    <property type="evidence" value="ECO:0007669"/>
    <property type="project" value="UniProtKB-KW"/>
</dbReference>